<reference evidence="1 2" key="1">
    <citation type="journal article" date="2007" name="Nature">
        <title>Evolution of genes and genomes on the Drosophila phylogeny.</title>
        <authorList>
            <consortium name="Drosophila 12 Genomes Consortium"/>
            <person name="Clark A.G."/>
            <person name="Eisen M.B."/>
            <person name="Smith D.R."/>
            <person name="Bergman C.M."/>
            <person name="Oliver B."/>
            <person name="Markow T.A."/>
            <person name="Kaufman T.C."/>
            <person name="Kellis M."/>
            <person name="Gelbart W."/>
            <person name="Iyer V.N."/>
            <person name="Pollard D.A."/>
            <person name="Sackton T.B."/>
            <person name="Larracuente A.M."/>
            <person name="Singh N.D."/>
            <person name="Abad J.P."/>
            <person name="Abt D.N."/>
            <person name="Adryan B."/>
            <person name="Aguade M."/>
            <person name="Akashi H."/>
            <person name="Anderson W.W."/>
            <person name="Aquadro C.F."/>
            <person name="Ardell D.H."/>
            <person name="Arguello R."/>
            <person name="Artieri C.G."/>
            <person name="Barbash D.A."/>
            <person name="Barker D."/>
            <person name="Barsanti P."/>
            <person name="Batterham P."/>
            <person name="Batzoglou S."/>
            <person name="Begun D."/>
            <person name="Bhutkar A."/>
            <person name="Blanco E."/>
            <person name="Bosak S.A."/>
            <person name="Bradley R.K."/>
            <person name="Brand A.D."/>
            <person name="Brent M.R."/>
            <person name="Brooks A.N."/>
            <person name="Brown R.H."/>
            <person name="Butlin R.K."/>
            <person name="Caggese C."/>
            <person name="Calvi B.R."/>
            <person name="Bernardo de Carvalho A."/>
            <person name="Caspi A."/>
            <person name="Castrezana S."/>
            <person name="Celniker S.E."/>
            <person name="Chang J.L."/>
            <person name="Chapple C."/>
            <person name="Chatterji S."/>
            <person name="Chinwalla A."/>
            <person name="Civetta A."/>
            <person name="Clifton S.W."/>
            <person name="Comeron J.M."/>
            <person name="Costello J.C."/>
            <person name="Coyne J.A."/>
            <person name="Daub J."/>
            <person name="David R.G."/>
            <person name="Delcher A.L."/>
            <person name="Delehaunty K."/>
            <person name="Do C.B."/>
            <person name="Ebling H."/>
            <person name="Edwards K."/>
            <person name="Eickbush T."/>
            <person name="Evans J.D."/>
            <person name="Filipski A."/>
            <person name="Findeiss S."/>
            <person name="Freyhult E."/>
            <person name="Fulton L."/>
            <person name="Fulton R."/>
            <person name="Garcia A.C."/>
            <person name="Gardiner A."/>
            <person name="Garfield D.A."/>
            <person name="Garvin B.E."/>
            <person name="Gibson G."/>
            <person name="Gilbert D."/>
            <person name="Gnerre S."/>
            <person name="Godfrey J."/>
            <person name="Good R."/>
            <person name="Gotea V."/>
            <person name="Gravely B."/>
            <person name="Greenberg A.J."/>
            <person name="Griffiths-Jones S."/>
            <person name="Gross S."/>
            <person name="Guigo R."/>
            <person name="Gustafson E.A."/>
            <person name="Haerty W."/>
            <person name="Hahn M.W."/>
            <person name="Halligan D.L."/>
            <person name="Halpern A.L."/>
            <person name="Halter G.M."/>
            <person name="Han M.V."/>
            <person name="Heger A."/>
            <person name="Hillier L."/>
            <person name="Hinrichs A.S."/>
            <person name="Holmes I."/>
            <person name="Hoskins R.A."/>
            <person name="Hubisz M.J."/>
            <person name="Hultmark D."/>
            <person name="Huntley M.A."/>
            <person name="Jaffe D.B."/>
            <person name="Jagadeeshan S."/>
            <person name="Jeck W.R."/>
            <person name="Johnson J."/>
            <person name="Jones C.D."/>
            <person name="Jordan W.C."/>
            <person name="Karpen G.H."/>
            <person name="Kataoka E."/>
            <person name="Keightley P.D."/>
            <person name="Kheradpour P."/>
            <person name="Kirkness E.F."/>
            <person name="Koerich L.B."/>
            <person name="Kristiansen K."/>
            <person name="Kudrna D."/>
            <person name="Kulathinal R.J."/>
            <person name="Kumar S."/>
            <person name="Kwok R."/>
            <person name="Lander E."/>
            <person name="Langley C.H."/>
            <person name="Lapoint R."/>
            <person name="Lazzaro B.P."/>
            <person name="Lee S.J."/>
            <person name="Levesque L."/>
            <person name="Li R."/>
            <person name="Lin C.F."/>
            <person name="Lin M.F."/>
            <person name="Lindblad-Toh K."/>
            <person name="Llopart A."/>
            <person name="Long M."/>
            <person name="Low L."/>
            <person name="Lozovsky E."/>
            <person name="Lu J."/>
            <person name="Luo M."/>
            <person name="Machado C.A."/>
            <person name="Makalowski W."/>
            <person name="Marzo M."/>
            <person name="Matsuda M."/>
            <person name="Matzkin L."/>
            <person name="McAllister B."/>
            <person name="McBride C.S."/>
            <person name="McKernan B."/>
            <person name="McKernan K."/>
            <person name="Mendez-Lago M."/>
            <person name="Minx P."/>
            <person name="Mollenhauer M.U."/>
            <person name="Montooth K."/>
            <person name="Mount S.M."/>
            <person name="Mu X."/>
            <person name="Myers E."/>
            <person name="Negre B."/>
            <person name="Newfeld S."/>
            <person name="Nielsen R."/>
            <person name="Noor M.A."/>
            <person name="O'Grady P."/>
            <person name="Pachter L."/>
            <person name="Papaceit M."/>
            <person name="Parisi M.J."/>
            <person name="Parisi M."/>
            <person name="Parts L."/>
            <person name="Pedersen J.S."/>
            <person name="Pesole G."/>
            <person name="Phillippy A.M."/>
            <person name="Ponting C.P."/>
            <person name="Pop M."/>
            <person name="Porcelli D."/>
            <person name="Powell J.R."/>
            <person name="Prohaska S."/>
            <person name="Pruitt K."/>
            <person name="Puig M."/>
            <person name="Quesneville H."/>
            <person name="Ram K.R."/>
            <person name="Rand D."/>
            <person name="Rasmussen M.D."/>
            <person name="Reed L.K."/>
            <person name="Reenan R."/>
            <person name="Reily A."/>
            <person name="Remington K.A."/>
            <person name="Rieger T.T."/>
            <person name="Ritchie M.G."/>
            <person name="Robin C."/>
            <person name="Rogers Y.H."/>
            <person name="Rohde C."/>
            <person name="Rozas J."/>
            <person name="Rubenfield M.J."/>
            <person name="Ruiz A."/>
            <person name="Russo S."/>
            <person name="Salzberg S.L."/>
            <person name="Sanchez-Gracia A."/>
            <person name="Saranga D.J."/>
            <person name="Sato H."/>
            <person name="Schaeffer S.W."/>
            <person name="Schatz M.C."/>
            <person name="Schlenke T."/>
            <person name="Schwartz R."/>
            <person name="Segarra C."/>
            <person name="Singh R.S."/>
            <person name="Sirot L."/>
            <person name="Sirota M."/>
            <person name="Sisneros N.B."/>
            <person name="Smith C.D."/>
            <person name="Smith T.F."/>
            <person name="Spieth J."/>
            <person name="Stage D.E."/>
            <person name="Stark A."/>
            <person name="Stephan W."/>
            <person name="Strausberg R.L."/>
            <person name="Strempel S."/>
            <person name="Sturgill D."/>
            <person name="Sutton G."/>
            <person name="Sutton G.G."/>
            <person name="Tao W."/>
            <person name="Teichmann S."/>
            <person name="Tobari Y.N."/>
            <person name="Tomimura Y."/>
            <person name="Tsolas J.M."/>
            <person name="Valente V.L."/>
            <person name="Venter E."/>
            <person name="Venter J.C."/>
            <person name="Vicario S."/>
            <person name="Vieira F.G."/>
            <person name="Vilella A.J."/>
            <person name="Villasante A."/>
            <person name="Walenz B."/>
            <person name="Wang J."/>
            <person name="Wasserman M."/>
            <person name="Watts T."/>
            <person name="Wilson D."/>
            <person name="Wilson R.K."/>
            <person name="Wing R.A."/>
            <person name="Wolfner M.F."/>
            <person name="Wong A."/>
            <person name="Wong G.K."/>
            <person name="Wu C.I."/>
            <person name="Wu G."/>
            <person name="Yamamoto D."/>
            <person name="Yang H.P."/>
            <person name="Yang S.P."/>
            <person name="Yorke J.A."/>
            <person name="Yoshida K."/>
            <person name="Zdobnov E."/>
            <person name="Zhang P."/>
            <person name="Zhang Y."/>
            <person name="Zimin A.V."/>
            <person name="Baldwin J."/>
            <person name="Abdouelleil A."/>
            <person name="Abdulkadir J."/>
            <person name="Abebe A."/>
            <person name="Abera B."/>
            <person name="Abreu J."/>
            <person name="Acer S.C."/>
            <person name="Aftuck L."/>
            <person name="Alexander A."/>
            <person name="An P."/>
            <person name="Anderson E."/>
            <person name="Anderson S."/>
            <person name="Arachi H."/>
            <person name="Azer M."/>
            <person name="Bachantsang P."/>
            <person name="Barry A."/>
            <person name="Bayul T."/>
            <person name="Berlin A."/>
            <person name="Bessette D."/>
            <person name="Bloom T."/>
            <person name="Blye J."/>
            <person name="Boguslavskiy L."/>
            <person name="Bonnet C."/>
            <person name="Boukhgalter B."/>
            <person name="Bourzgui I."/>
            <person name="Brown A."/>
            <person name="Cahill P."/>
            <person name="Channer S."/>
            <person name="Cheshatsang Y."/>
            <person name="Chuda L."/>
            <person name="Citroen M."/>
            <person name="Collymore A."/>
            <person name="Cooke P."/>
            <person name="Costello M."/>
            <person name="D'Aco K."/>
            <person name="Daza R."/>
            <person name="De Haan G."/>
            <person name="DeGray S."/>
            <person name="DeMaso C."/>
            <person name="Dhargay N."/>
            <person name="Dooley K."/>
            <person name="Dooley E."/>
            <person name="Doricent M."/>
            <person name="Dorje P."/>
            <person name="Dorjee K."/>
            <person name="Dupes A."/>
            <person name="Elong R."/>
            <person name="Falk J."/>
            <person name="Farina A."/>
            <person name="Faro S."/>
            <person name="Ferguson D."/>
            <person name="Fisher S."/>
            <person name="Foley C.D."/>
            <person name="Franke A."/>
            <person name="Friedrich D."/>
            <person name="Gadbois L."/>
            <person name="Gearin G."/>
            <person name="Gearin C.R."/>
            <person name="Giannoukos G."/>
            <person name="Goode T."/>
            <person name="Graham J."/>
            <person name="Grandbois E."/>
            <person name="Grewal S."/>
            <person name="Gyaltsen K."/>
            <person name="Hafez N."/>
            <person name="Hagos B."/>
            <person name="Hall J."/>
            <person name="Henson C."/>
            <person name="Hollinger A."/>
            <person name="Honan T."/>
            <person name="Huard M.D."/>
            <person name="Hughes L."/>
            <person name="Hurhula B."/>
            <person name="Husby M.E."/>
            <person name="Kamat A."/>
            <person name="Kanga B."/>
            <person name="Kashin S."/>
            <person name="Khazanovich D."/>
            <person name="Kisner P."/>
            <person name="Lance K."/>
            <person name="Lara M."/>
            <person name="Lee W."/>
            <person name="Lennon N."/>
            <person name="Letendre F."/>
            <person name="LeVine R."/>
            <person name="Lipovsky A."/>
            <person name="Liu X."/>
            <person name="Liu J."/>
            <person name="Liu S."/>
            <person name="Lokyitsang T."/>
            <person name="Lokyitsang Y."/>
            <person name="Lubonja R."/>
            <person name="Lui A."/>
            <person name="MacDonald P."/>
            <person name="Magnisalis V."/>
            <person name="Maru K."/>
            <person name="Matthews C."/>
            <person name="McCusker W."/>
            <person name="McDonough S."/>
            <person name="Mehta T."/>
            <person name="Meldrim J."/>
            <person name="Meneus L."/>
            <person name="Mihai O."/>
            <person name="Mihalev A."/>
            <person name="Mihova T."/>
            <person name="Mittelman R."/>
            <person name="Mlenga V."/>
            <person name="Montmayeur A."/>
            <person name="Mulrain L."/>
            <person name="Navidi A."/>
            <person name="Naylor J."/>
            <person name="Negash T."/>
            <person name="Nguyen T."/>
            <person name="Nguyen N."/>
            <person name="Nicol R."/>
            <person name="Norbu C."/>
            <person name="Norbu N."/>
            <person name="Novod N."/>
            <person name="O'Neill B."/>
            <person name="Osman S."/>
            <person name="Markiewicz E."/>
            <person name="Oyono O.L."/>
            <person name="Patti C."/>
            <person name="Phunkhang P."/>
            <person name="Pierre F."/>
            <person name="Priest M."/>
            <person name="Raghuraman S."/>
            <person name="Rege F."/>
            <person name="Reyes R."/>
            <person name="Rise C."/>
            <person name="Rogov P."/>
            <person name="Ross K."/>
            <person name="Ryan E."/>
            <person name="Settipalli S."/>
            <person name="Shea T."/>
            <person name="Sherpa N."/>
            <person name="Shi L."/>
            <person name="Shih D."/>
            <person name="Sparrow T."/>
            <person name="Spaulding J."/>
            <person name="Stalker J."/>
            <person name="Stange-Thomann N."/>
            <person name="Stavropoulos S."/>
            <person name="Stone C."/>
            <person name="Strader C."/>
            <person name="Tesfaye S."/>
            <person name="Thomson T."/>
            <person name="Thoulutsang Y."/>
            <person name="Thoulutsang D."/>
            <person name="Topham K."/>
            <person name="Topping I."/>
            <person name="Tsamla T."/>
            <person name="Vassiliev H."/>
            <person name="Vo A."/>
            <person name="Wangchuk T."/>
            <person name="Wangdi T."/>
            <person name="Weiand M."/>
            <person name="Wilkinson J."/>
            <person name="Wilson A."/>
            <person name="Yadav S."/>
            <person name="Young G."/>
            <person name="Yu Q."/>
            <person name="Zembek L."/>
            <person name="Zhong D."/>
            <person name="Zimmer A."/>
            <person name="Zwirko Z."/>
            <person name="Jaffe D.B."/>
            <person name="Alvarez P."/>
            <person name="Brockman W."/>
            <person name="Butler J."/>
            <person name="Chin C."/>
            <person name="Gnerre S."/>
            <person name="Grabherr M."/>
            <person name="Kleber M."/>
            <person name="Mauceli E."/>
            <person name="MacCallum I."/>
        </authorList>
    </citation>
    <scope>NUCLEOTIDE SEQUENCE [LARGE SCALE GENOMIC DNA]</scope>
    <source>
        <strain evidence="2">white501</strain>
    </source>
</reference>
<dbReference type="EMBL" id="CM000366">
    <property type="protein sequence ID" value="EDX17822.1"/>
    <property type="molecule type" value="Genomic_DNA"/>
</dbReference>
<dbReference type="Proteomes" id="UP000000304">
    <property type="component" value="Chromosome X"/>
</dbReference>
<accession>B4R4C0</accession>
<keyword evidence="2" id="KW-1185">Reference proteome</keyword>
<organism evidence="1 2">
    <name type="scientific">Drosophila simulans</name>
    <name type="common">Fruit fly</name>
    <dbReference type="NCBI Taxonomy" id="7240"/>
    <lineage>
        <taxon>Eukaryota</taxon>
        <taxon>Metazoa</taxon>
        <taxon>Ecdysozoa</taxon>
        <taxon>Arthropoda</taxon>
        <taxon>Hexapoda</taxon>
        <taxon>Insecta</taxon>
        <taxon>Pterygota</taxon>
        <taxon>Neoptera</taxon>
        <taxon>Endopterygota</taxon>
        <taxon>Diptera</taxon>
        <taxon>Brachycera</taxon>
        <taxon>Muscomorpha</taxon>
        <taxon>Ephydroidea</taxon>
        <taxon>Drosophilidae</taxon>
        <taxon>Drosophila</taxon>
        <taxon>Sophophora</taxon>
    </lineage>
</organism>
<dbReference type="HOGENOM" id="CLU_3108675_0_0_1"/>
<proteinExistence type="predicted"/>
<sequence length="51" mass="5870">MHLLHIYIYIHTHQSSNASKSQLPTSPSCAVVFSLLLRPQQTTHHLIIRHL</sequence>
<name>B4R4C0_DROSI</name>
<evidence type="ECO:0000313" key="1">
    <source>
        <dbReference type="EMBL" id="EDX17822.1"/>
    </source>
</evidence>
<protein>
    <submittedName>
        <fullName evidence="1">GD17970</fullName>
    </submittedName>
</protein>
<gene>
    <name evidence="1" type="primary">Dsim\GD17970</name>
    <name evidence="1" type="ORF">Dsim_GD17970</name>
</gene>
<evidence type="ECO:0000313" key="2">
    <source>
        <dbReference type="Proteomes" id="UP000000304"/>
    </source>
</evidence>
<dbReference type="AlphaFoldDB" id="B4R4C0"/>